<gene>
    <name evidence="1" type="ORF">DARMORV10_A03P46200.1</name>
</gene>
<proteinExistence type="predicted"/>
<protein>
    <submittedName>
        <fullName evidence="1">(rape) hypothetical protein</fullName>
    </submittedName>
</protein>
<evidence type="ECO:0000313" key="1">
    <source>
        <dbReference type="EMBL" id="CAF2129262.1"/>
    </source>
</evidence>
<feature type="non-terminal residue" evidence="1">
    <location>
        <position position="1"/>
    </location>
</feature>
<dbReference type="EMBL" id="HG994357">
    <property type="protein sequence ID" value="CAF2129262.1"/>
    <property type="molecule type" value="Genomic_DNA"/>
</dbReference>
<reference evidence="1" key="1">
    <citation type="submission" date="2021-01" db="EMBL/GenBank/DDBJ databases">
        <authorList>
            <consortium name="Genoscope - CEA"/>
            <person name="William W."/>
        </authorList>
    </citation>
    <scope>NUCLEOTIDE SEQUENCE</scope>
</reference>
<dbReference type="Proteomes" id="UP001295469">
    <property type="component" value="Chromosome A03"/>
</dbReference>
<organism evidence="1">
    <name type="scientific">Brassica napus</name>
    <name type="common">Rape</name>
    <dbReference type="NCBI Taxonomy" id="3708"/>
    <lineage>
        <taxon>Eukaryota</taxon>
        <taxon>Viridiplantae</taxon>
        <taxon>Streptophyta</taxon>
        <taxon>Embryophyta</taxon>
        <taxon>Tracheophyta</taxon>
        <taxon>Spermatophyta</taxon>
        <taxon>Magnoliopsida</taxon>
        <taxon>eudicotyledons</taxon>
        <taxon>Gunneridae</taxon>
        <taxon>Pentapetalae</taxon>
        <taxon>rosids</taxon>
        <taxon>malvids</taxon>
        <taxon>Brassicales</taxon>
        <taxon>Brassicaceae</taxon>
        <taxon>Brassiceae</taxon>
        <taxon>Brassica</taxon>
    </lineage>
</organism>
<sequence length="48" mass="5552">WTCGLVDTNKRMCFVFCHHAHLSLVTLFDTSITTNIHYKCSIAFIFKS</sequence>
<name>A0A816VU59_BRANA</name>
<dbReference type="AlphaFoldDB" id="A0A816VU59"/>
<feature type="non-terminal residue" evidence="1">
    <location>
        <position position="48"/>
    </location>
</feature>
<accession>A0A816VU59</accession>